<name>A0AAV2SSY9_MEGNR</name>
<evidence type="ECO:0000313" key="3">
    <source>
        <dbReference type="Proteomes" id="UP001497623"/>
    </source>
</evidence>
<evidence type="ECO:0000259" key="1">
    <source>
        <dbReference type="Pfam" id="PF14749"/>
    </source>
</evidence>
<dbReference type="InterPro" id="IPR029320">
    <property type="entry name" value="Acyl-CoA_ox_N"/>
</dbReference>
<protein>
    <recommendedName>
        <fullName evidence="1">Acyl-coenzyme A oxidase N-terminal domain-containing protein</fullName>
    </recommendedName>
</protein>
<dbReference type="EMBL" id="CAXKWB010142354">
    <property type="protein sequence ID" value="CAL4245948.1"/>
    <property type="molecule type" value="Genomic_DNA"/>
</dbReference>
<dbReference type="Pfam" id="PF14749">
    <property type="entry name" value="Acyl-CoA_ox_N"/>
    <property type="match status" value="1"/>
</dbReference>
<dbReference type="AlphaFoldDB" id="A0AAV2SSY9"/>
<dbReference type="GO" id="GO:0050660">
    <property type="term" value="F:flavin adenine dinucleotide binding"/>
    <property type="evidence" value="ECO:0007669"/>
    <property type="project" value="InterPro"/>
</dbReference>
<comment type="caution">
    <text evidence="2">The sequence shown here is derived from an EMBL/GenBank/DDBJ whole genome shotgun (WGS) entry which is preliminary data.</text>
</comment>
<organism evidence="2 3">
    <name type="scientific">Meganyctiphanes norvegica</name>
    <name type="common">Northern krill</name>
    <name type="synonym">Thysanopoda norvegica</name>
    <dbReference type="NCBI Taxonomy" id="48144"/>
    <lineage>
        <taxon>Eukaryota</taxon>
        <taxon>Metazoa</taxon>
        <taxon>Ecdysozoa</taxon>
        <taxon>Arthropoda</taxon>
        <taxon>Crustacea</taxon>
        <taxon>Multicrustacea</taxon>
        <taxon>Malacostraca</taxon>
        <taxon>Eumalacostraca</taxon>
        <taxon>Eucarida</taxon>
        <taxon>Euphausiacea</taxon>
        <taxon>Euphausiidae</taxon>
        <taxon>Meganyctiphanes</taxon>
    </lineage>
</organism>
<keyword evidence="3" id="KW-1185">Reference proteome</keyword>
<dbReference type="Gene3D" id="1.10.540.10">
    <property type="entry name" value="Acyl-CoA dehydrogenase/oxidase, N-terminal domain"/>
    <property type="match status" value="1"/>
</dbReference>
<dbReference type="GO" id="GO:0016627">
    <property type="term" value="F:oxidoreductase activity, acting on the CH-CH group of donors"/>
    <property type="evidence" value="ECO:0007669"/>
    <property type="project" value="InterPro"/>
</dbReference>
<gene>
    <name evidence="2" type="ORF">MNOR_LOCUS41151</name>
</gene>
<accession>A0AAV2SSY9</accession>
<feature type="non-terminal residue" evidence="2">
    <location>
        <position position="123"/>
    </location>
</feature>
<proteinExistence type="predicted"/>
<dbReference type="InterPro" id="IPR037069">
    <property type="entry name" value="AcylCoA_DH/ox_N_sf"/>
</dbReference>
<feature type="domain" description="Acyl-coenzyme A oxidase N-terminal" evidence="1">
    <location>
        <begin position="38"/>
        <end position="87"/>
    </location>
</feature>
<evidence type="ECO:0000313" key="2">
    <source>
        <dbReference type="EMBL" id="CAL4245948.1"/>
    </source>
</evidence>
<reference evidence="2 3" key="1">
    <citation type="submission" date="2024-05" db="EMBL/GenBank/DDBJ databases">
        <authorList>
            <person name="Wallberg A."/>
        </authorList>
    </citation>
    <scope>NUCLEOTIDE SEQUENCE [LARGE SCALE GENOMIC DNA]</scope>
</reference>
<sequence>MVLSVNAAAAVVHPVKEIRVSRVSKGNVIIFLSPPGAFTKKRRVEEIIFSDPACVDPIPPEFMSHKAMYENELRKSVHFLQKFLEDERLQEMAGGLEGISLIFVLKYNVNDGDAKNIQSNIFV</sequence>
<dbReference type="Proteomes" id="UP001497623">
    <property type="component" value="Unassembled WGS sequence"/>
</dbReference>